<dbReference type="PANTHER" id="PTHR24014:SF4">
    <property type="entry name" value="2-OXOGLUTARATE AND IRON-DEPENDENT OXYGENASE DOMAIN-CONTAINING PROTEIN 2"/>
    <property type="match status" value="1"/>
</dbReference>
<dbReference type="Gene3D" id="2.60.120.620">
    <property type="entry name" value="q2cbj1_9rhob like domain"/>
    <property type="match status" value="1"/>
</dbReference>
<evidence type="ECO:0000256" key="5">
    <source>
        <dbReference type="ARBA" id="ARBA00023002"/>
    </source>
</evidence>
<gene>
    <name evidence="9" type="ORF">CAOG_001313</name>
</gene>
<evidence type="ECO:0000256" key="3">
    <source>
        <dbReference type="ARBA" id="ARBA00022896"/>
    </source>
</evidence>
<dbReference type="Pfam" id="PF25238">
    <property type="entry name" value="OGFOD2-like"/>
    <property type="match status" value="1"/>
</dbReference>
<evidence type="ECO:0000256" key="2">
    <source>
        <dbReference type="ARBA" id="ARBA00022723"/>
    </source>
</evidence>
<keyword evidence="10" id="KW-1185">Reference proteome</keyword>
<protein>
    <submittedName>
        <fullName evidence="9">Ogfod2 protein</fullName>
    </submittedName>
</protein>
<feature type="domain" description="Fe2OG dioxygenase" evidence="8">
    <location>
        <begin position="299"/>
        <end position="393"/>
    </location>
</feature>
<feature type="region of interest" description="Disordered" evidence="7">
    <location>
        <begin position="402"/>
        <end position="427"/>
    </location>
</feature>
<reference evidence="10" key="1">
    <citation type="submission" date="2011-02" db="EMBL/GenBank/DDBJ databases">
        <title>The Genome Sequence of Capsaspora owczarzaki ATCC 30864.</title>
        <authorList>
            <person name="Russ C."/>
            <person name="Cuomo C."/>
            <person name="Burger G."/>
            <person name="Gray M.W."/>
            <person name="Holland P.W.H."/>
            <person name="King N."/>
            <person name="Lang F.B.F."/>
            <person name="Roger A.J."/>
            <person name="Ruiz-Trillo I."/>
            <person name="Young S.K."/>
            <person name="Zeng Q."/>
            <person name="Gargeya S."/>
            <person name="Alvarado L."/>
            <person name="Berlin A."/>
            <person name="Chapman S.B."/>
            <person name="Chen Z."/>
            <person name="Freedman E."/>
            <person name="Gellesch M."/>
            <person name="Goldberg J."/>
            <person name="Griggs A."/>
            <person name="Gujja S."/>
            <person name="Heilman E."/>
            <person name="Heiman D."/>
            <person name="Howarth C."/>
            <person name="Mehta T."/>
            <person name="Neiman D."/>
            <person name="Pearson M."/>
            <person name="Roberts A."/>
            <person name="Saif S."/>
            <person name="Shea T."/>
            <person name="Shenoy N."/>
            <person name="Sisk P."/>
            <person name="Stolte C."/>
            <person name="Sykes S."/>
            <person name="White J."/>
            <person name="Yandava C."/>
            <person name="Haas B."/>
            <person name="Nusbaum C."/>
            <person name="Birren B."/>
        </authorList>
    </citation>
    <scope>NUCLEOTIDE SEQUENCE</scope>
    <source>
        <strain evidence="10">ATCC 30864</strain>
    </source>
</reference>
<accession>A0A0D2WK36</accession>
<evidence type="ECO:0000313" key="10">
    <source>
        <dbReference type="Proteomes" id="UP000008743"/>
    </source>
</evidence>
<keyword evidence="3" id="KW-0847">Vitamin C</keyword>
<dbReference type="GO" id="GO:0005506">
    <property type="term" value="F:iron ion binding"/>
    <property type="evidence" value="ECO:0007669"/>
    <property type="project" value="InterPro"/>
</dbReference>
<evidence type="ECO:0000256" key="4">
    <source>
        <dbReference type="ARBA" id="ARBA00022964"/>
    </source>
</evidence>
<keyword evidence="2" id="KW-0479">Metal-binding</keyword>
<evidence type="ECO:0000256" key="1">
    <source>
        <dbReference type="ARBA" id="ARBA00001961"/>
    </source>
</evidence>
<dbReference type="InParanoid" id="A0A0D2WK36"/>
<keyword evidence="5" id="KW-0560">Oxidoreductase</keyword>
<evidence type="ECO:0000259" key="8">
    <source>
        <dbReference type="PROSITE" id="PS51471"/>
    </source>
</evidence>
<dbReference type="InterPro" id="IPR005123">
    <property type="entry name" value="Oxoglu/Fe-dep_dioxygenase_dom"/>
</dbReference>
<evidence type="ECO:0000256" key="6">
    <source>
        <dbReference type="ARBA" id="ARBA00023004"/>
    </source>
</evidence>
<dbReference type="InterPro" id="IPR006620">
    <property type="entry name" value="Pro_4_hyd_alph"/>
</dbReference>
<dbReference type="AlphaFoldDB" id="A0A0D2WK36"/>
<dbReference type="STRING" id="595528.A0A0D2WK36"/>
<dbReference type="OrthoDB" id="1736837at2759"/>
<comment type="cofactor">
    <cofactor evidence="1">
        <name>L-ascorbate</name>
        <dbReference type="ChEBI" id="CHEBI:38290"/>
    </cofactor>
</comment>
<dbReference type="PANTHER" id="PTHR24014">
    <property type="entry name" value="2-OXOGLUTARATE AND IRON-DEPENDENT OXYGENASE DOMAIN-CONTAINING PROTEIN 2"/>
    <property type="match status" value="1"/>
</dbReference>
<dbReference type="GO" id="GO:0031418">
    <property type="term" value="F:L-ascorbic acid binding"/>
    <property type="evidence" value="ECO:0007669"/>
    <property type="project" value="UniProtKB-KW"/>
</dbReference>
<feature type="compositionally biased region" description="Basic and acidic residues" evidence="7">
    <location>
        <begin position="402"/>
        <end position="421"/>
    </location>
</feature>
<dbReference type="Proteomes" id="UP000008743">
    <property type="component" value="Unassembled WGS sequence"/>
</dbReference>
<dbReference type="GO" id="GO:0051213">
    <property type="term" value="F:dioxygenase activity"/>
    <property type="evidence" value="ECO:0007669"/>
    <property type="project" value="UniProtKB-KW"/>
</dbReference>
<name>A0A0D2WK36_CAPO3</name>
<dbReference type="EMBL" id="KE346361">
    <property type="protein sequence ID" value="KJE89908.1"/>
    <property type="molecule type" value="Genomic_DNA"/>
</dbReference>
<dbReference type="PhylomeDB" id="A0A0D2WK36"/>
<organism evidence="9 10">
    <name type="scientific">Capsaspora owczarzaki (strain ATCC 30864)</name>
    <dbReference type="NCBI Taxonomy" id="595528"/>
    <lineage>
        <taxon>Eukaryota</taxon>
        <taxon>Filasterea</taxon>
        <taxon>Capsaspora</taxon>
    </lineage>
</organism>
<evidence type="ECO:0000313" key="9">
    <source>
        <dbReference type="EMBL" id="KJE89908.1"/>
    </source>
</evidence>
<keyword evidence="6" id="KW-0408">Iron</keyword>
<proteinExistence type="predicted"/>
<dbReference type="GO" id="GO:0016705">
    <property type="term" value="F:oxidoreductase activity, acting on paired donors, with incorporation or reduction of molecular oxygen"/>
    <property type="evidence" value="ECO:0007669"/>
    <property type="project" value="InterPro"/>
</dbReference>
<feature type="region of interest" description="Disordered" evidence="7">
    <location>
        <begin position="124"/>
        <end position="143"/>
    </location>
</feature>
<evidence type="ECO:0000256" key="7">
    <source>
        <dbReference type="SAM" id="MobiDB-lite"/>
    </source>
</evidence>
<dbReference type="PROSITE" id="PS51471">
    <property type="entry name" value="FE2OG_OXY"/>
    <property type="match status" value="1"/>
</dbReference>
<dbReference type="SMART" id="SM00702">
    <property type="entry name" value="P4Hc"/>
    <property type="match status" value="1"/>
</dbReference>
<keyword evidence="4" id="KW-0223">Dioxygenase</keyword>
<sequence length="427" mass="48172">MPEALGDTCAATATATAESVDRKAARVTLRSMEGLDVSLGIHWVTRERVERLFVMQQHATLLNTETLENVTRKQCSDGSSHPCVLLPCFLCQPSQIVPLDENAPAKLKARQCYMVVAEADTILTDEERNASDNDEEDSKPVERRAIDPAKINTMQIEKLAMITELYKPLHSELYDLNDPASMLEPVFLEAVESIQAQTESGVAAEISSLPASFLTCLSEATRLYQFAMLRREWCLKLVEELQHFEKSGMPLARPNSMNNYGTILNDIGFLPMLNELLAYHLNPLCKLLYPAWDEGGGLDHHHTFVVQYRMAEDRELKFHFDDAEVTLNVCLGTEFTGGALYFGGLFDAPETHDESLAVQHQLGRATLHLGKHRHAAKPITSGERYNMIMWMRNFCKRYHTHSEAERDEDQHHHGHSHEHGHGHGHSH</sequence>